<dbReference type="InterPro" id="IPR006680">
    <property type="entry name" value="Amidohydro-rel"/>
</dbReference>
<dbReference type="AlphaFoldDB" id="A0A372P139"/>
<reference evidence="3 4" key="1">
    <citation type="submission" date="2018-08" db="EMBL/GenBank/DDBJ databases">
        <title>Mucilaginibacter sp. MYSH2.</title>
        <authorList>
            <person name="Seo T."/>
        </authorList>
    </citation>
    <scope>NUCLEOTIDE SEQUENCE [LARGE SCALE GENOMIC DNA]</scope>
    <source>
        <strain evidence="3 4">MYSH2</strain>
    </source>
</reference>
<dbReference type="EMBL" id="QWDC01000001">
    <property type="protein sequence ID" value="RFZ95639.1"/>
    <property type="molecule type" value="Genomic_DNA"/>
</dbReference>
<protein>
    <submittedName>
        <fullName evidence="3">Amidohydrolase</fullName>
    </submittedName>
</protein>
<name>A0A372P139_9SPHI</name>
<comment type="similarity">
    <text evidence="1">Belongs to the metallo-dependent hydrolases superfamily.</text>
</comment>
<dbReference type="InterPro" id="IPR052350">
    <property type="entry name" value="Metallo-dep_Lactonases"/>
</dbReference>
<evidence type="ECO:0000256" key="1">
    <source>
        <dbReference type="ARBA" id="ARBA00038310"/>
    </source>
</evidence>
<dbReference type="PANTHER" id="PTHR43569">
    <property type="entry name" value="AMIDOHYDROLASE"/>
    <property type="match status" value="1"/>
</dbReference>
<keyword evidence="3" id="KW-0378">Hydrolase</keyword>
<dbReference type="SUPFAM" id="SSF51556">
    <property type="entry name" value="Metallo-dependent hydrolases"/>
    <property type="match status" value="1"/>
</dbReference>
<dbReference type="RefSeq" id="WP_117391189.1">
    <property type="nucleotide sequence ID" value="NZ_QWDC01000001.1"/>
</dbReference>
<dbReference type="Pfam" id="PF04909">
    <property type="entry name" value="Amidohydro_2"/>
    <property type="match status" value="1"/>
</dbReference>
<keyword evidence="4" id="KW-1185">Reference proteome</keyword>
<evidence type="ECO:0000313" key="3">
    <source>
        <dbReference type="EMBL" id="RFZ95639.1"/>
    </source>
</evidence>
<evidence type="ECO:0000313" key="4">
    <source>
        <dbReference type="Proteomes" id="UP000264217"/>
    </source>
</evidence>
<dbReference type="InterPro" id="IPR032466">
    <property type="entry name" value="Metal_Hydrolase"/>
</dbReference>
<gene>
    <name evidence="3" type="ORF">D0C36_09015</name>
</gene>
<feature type="domain" description="Amidohydrolase-related" evidence="2">
    <location>
        <begin position="4"/>
        <end position="276"/>
    </location>
</feature>
<evidence type="ECO:0000259" key="2">
    <source>
        <dbReference type="Pfam" id="PF04909"/>
    </source>
</evidence>
<dbReference type="PANTHER" id="PTHR43569:SF2">
    <property type="entry name" value="AMIDOHYDROLASE-RELATED DOMAIN-CONTAINING PROTEIN"/>
    <property type="match status" value="1"/>
</dbReference>
<dbReference type="Proteomes" id="UP000264217">
    <property type="component" value="Unassembled WGS sequence"/>
</dbReference>
<organism evidence="3 4">
    <name type="scientific">Mucilaginibacter conchicola</name>
    <dbReference type="NCBI Taxonomy" id="2303333"/>
    <lineage>
        <taxon>Bacteria</taxon>
        <taxon>Pseudomonadati</taxon>
        <taxon>Bacteroidota</taxon>
        <taxon>Sphingobacteriia</taxon>
        <taxon>Sphingobacteriales</taxon>
        <taxon>Sphingobacteriaceae</taxon>
        <taxon>Mucilaginibacter</taxon>
    </lineage>
</organism>
<dbReference type="GO" id="GO:0016787">
    <property type="term" value="F:hydrolase activity"/>
    <property type="evidence" value="ECO:0007669"/>
    <property type="project" value="UniProtKB-KW"/>
</dbReference>
<dbReference type="OrthoDB" id="5450317at2"/>
<dbReference type="Gene3D" id="3.20.20.140">
    <property type="entry name" value="Metal-dependent hydrolases"/>
    <property type="match status" value="1"/>
</dbReference>
<comment type="caution">
    <text evidence="3">The sequence shown here is derived from an EMBL/GenBank/DDBJ whole genome shotgun (WGS) entry which is preliminary data.</text>
</comment>
<sequence>MLKIDSHQHFWLYDKHRHAWINDDMHACRRDFLPADLQPLLLQNGIAGCVTVQVDQTIAENDFMLELARQNSFIKGIVGWADFKSVNIEEVLEHYHFEKLMKGFRHILQGETDDHFMLNPDFMRGISMLEKLGFSYDILIYPKHLKIASEFVAAFPQQRFVIDHLAKPFIKTGEIDGWKKDLQALAQHENVSCKISGMVTEADWQNWQPKDFTPYLDVVFNAFGAKRVMYGSDWPVCNVAGGYQKAYNIAEGYVDQLSQHEQERFWAKNAIDFYRLGV</sequence>
<proteinExistence type="inferred from homology"/>
<accession>A0A372P139</accession>